<feature type="chain" id="PRO_5004128112" description="DUF1566 domain-containing protein" evidence="2">
    <location>
        <begin position="28"/>
        <end position="389"/>
    </location>
</feature>
<keyword evidence="4" id="KW-1185">Reference proteome</keyword>
<evidence type="ECO:0000313" key="4">
    <source>
        <dbReference type="Proteomes" id="UP000013232"/>
    </source>
</evidence>
<dbReference type="EMBL" id="AMXE01000013">
    <property type="protein sequence ID" value="ENO89511.1"/>
    <property type="molecule type" value="Genomic_DNA"/>
</dbReference>
<protein>
    <recommendedName>
        <fullName evidence="5">DUF1566 domain-containing protein</fullName>
    </recommendedName>
</protein>
<organism evidence="3 4">
    <name type="scientific">Thauera linaloolentis (strain DSM 12138 / JCM 21573 / CCUG 41526 / CIP 105981 / IAM 15112 / NBRC 102519 / 47Lol)</name>
    <dbReference type="NCBI Taxonomy" id="1123367"/>
    <lineage>
        <taxon>Bacteria</taxon>
        <taxon>Pseudomonadati</taxon>
        <taxon>Pseudomonadota</taxon>
        <taxon>Betaproteobacteria</taxon>
        <taxon>Rhodocyclales</taxon>
        <taxon>Zoogloeaceae</taxon>
        <taxon>Thauera</taxon>
    </lineage>
</organism>
<evidence type="ECO:0008006" key="5">
    <source>
        <dbReference type="Google" id="ProtNLM"/>
    </source>
</evidence>
<keyword evidence="2" id="KW-0732">Signal</keyword>
<sequence length="389" mass="44439">MKSRIKKALLLASAIAAMLGISQPAIGQMSAAQQQEFERQERRITESVIPSTQAEKDAAWADYDDLESSAARANTERREQAGQESRDRLESTKELRSAIQLVQQADRIDKEILAQREKMGWTKPYGKPNIAPTDAPLKFSSSADAANHQRLIGLLLDRFEIEMTKKREDLSLLASVHLLEEAWALGYRASDLSYALGRALTEMGDAEEAVRWLEHYLKTQRNAASEDYQLARRAYDKVQSELPAWREFHQRFEWPDKTVGEIKDRKTGLIWEVCNSFLGFWEGRWCSGHHREKTWDETMVHAMNEARRTGQPWRVPDRAELKEAASYFPEGLTGGYIWTATQSSDGRAAVLSEHMARMQRVQENGEVVPEAQLGVNAPKQQRHNFRLVR</sequence>
<name>N6Y5M6_THAL4</name>
<dbReference type="Proteomes" id="UP000013232">
    <property type="component" value="Unassembled WGS sequence"/>
</dbReference>
<comment type="caution">
    <text evidence="3">The sequence shown here is derived from an EMBL/GenBank/DDBJ whole genome shotgun (WGS) entry which is preliminary data.</text>
</comment>
<evidence type="ECO:0000256" key="1">
    <source>
        <dbReference type="SAM" id="MobiDB-lite"/>
    </source>
</evidence>
<proteinExistence type="predicted"/>
<dbReference type="OrthoDB" id="8910717at2"/>
<feature type="region of interest" description="Disordered" evidence="1">
    <location>
        <begin position="70"/>
        <end position="92"/>
    </location>
</feature>
<feature type="compositionally biased region" description="Basic and acidic residues" evidence="1">
    <location>
        <begin position="74"/>
        <end position="92"/>
    </location>
</feature>
<dbReference type="RefSeq" id="WP_004335253.1">
    <property type="nucleotide sequence ID" value="NZ_AMXE01000013.1"/>
</dbReference>
<reference evidence="3 4" key="1">
    <citation type="submission" date="2012-09" db="EMBL/GenBank/DDBJ databases">
        <title>Draft Genome Sequences of 6 Strains from Genus Thauera.</title>
        <authorList>
            <person name="Liu B."/>
            <person name="Shapleigh J.P."/>
            <person name="Frostegard A.H."/>
        </authorList>
    </citation>
    <scope>NUCLEOTIDE SEQUENCE [LARGE SCALE GENOMIC DNA]</scope>
    <source>
        <strain evidence="4">47Lol / DSM 12138</strain>
    </source>
</reference>
<dbReference type="InterPro" id="IPR011990">
    <property type="entry name" value="TPR-like_helical_dom_sf"/>
</dbReference>
<dbReference type="AlphaFoldDB" id="N6Y5M6"/>
<feature type="signal peptide" evidence="2">
    <location>
        <begin position="1"/>
        <end position="27"/>
    </location>
</feature>
<evidence type="ECO:0000256" key="2">
    <source>
        <dbReference type="SAM" id="SignalP"/>
    </source>
</evidence>
<dbReference type="SUPFAM" id="SSF48452">
    <property type="entry name" value="TPR-like"/>
    <property type="match status" value="1"/>
</dbReference>
<gene>
    <name evidence="3" type="ORF">C666_05645</name>
</gene>
<dbReference type="STRING" id="1123367.GCA_000621305_00210"/>
<evidence type="ECO:0000313" key="3">
    <source>
        <dbReference type="EMBL" id="ENO89511.1"/>
    </source>
</evidence>
<accession>N6Y5M6</accession>